<dbReference type="InterPro" id="IPR006439">
    <property type="entry name" value="HAD-SF_hydro_IA"/>
</dbReference>
<dbReference type="PANTHER" id="PTHR46193">
    <property type="entry name" value="6-PHOSPHOGLUCONATE PHOSPHATASE"/>
    <property type="match status" value="1"/>
</dbReference>
<evidence type="ECO:0000256" key="2">
    <source>
        <dbReference type="ARBA" id="ARBA00006171"/>
    </source>
</evidence>
<reference evidence="5 6" key="1">
    <citation type="submission" date="2020-11" db="EMBL/GenBank/DDBJ databases">
        <authorList>
            <person name="Lassalle F."/>
        </authorList>
    </citation>
    <scope>NUCLEOTIDE SEQUENCE [LARGE SCALE GENOMIC DNA]</scope>
    <source>
        <strain evidence="5 6">AB21</strain>
    </source>
</reference>
<comment type="cofactor">
    <cofactor evidence="1">
        <name>Mg(2+)</name>
        <dbReference type="ChEBI" id="CHEBI:18420"/>
    </cofactor>
</comment>
<comment type="similarity">
    <text evidence="2">Belongs to the HAD-like hydrolase superfamily. CbbY/CbbZ/Gph/YieH family.</text>
</comment>
<evidence type="ECO:0000256" key="1">
    <source>
        <dbReference type="ARBA" id="ARBA00001946"/>
    </source>
</evidence>
<keyword evidence="6" id="KW-1185">Reference proteome</keyword>
<protein>
    <submittedName>
        <fullName evidence="5">Hydrolase</fullName>
    </submittedName>
</protein>
<comment type="caution">
    <text evidence="5">The sequence shown here is derived from an EMBL/GenBank/DDBJ whole genome shotgun (WGS) entry which is preliminary data.</text>
</comment>
<dbReference type="GO" id="GO:0016787">
    <property type="term" value="F:hydrolase activity"/>
    <property type="evidence" value="ECO:0007669"/>
    <property type="project" value="UniProtKB-KW"/>
</dbReference>
<gene>
    <name evidence="5" type="ORF">RHAB21_01791</name>
</gene>
<dbReference type="Pfam" id="PF13419">
    <property type="entry name" value="HAD_2"/>
    <property type="match status" value="1"/>
</dbReference>
<evidence type="ECO:0000256" key="4">
    <source>
        <dbReference type="ARBA" id="ARBA00022842"/>
    </source>
</evidence>
<name>A0ABM8PI65_9HYPH</name>
<dbReference type="InterPro" id="IPR051600">
    <property type="entry name" value="Beta-PGM-like"/>
</dbReference>
<accession>A0ABM8PI65</accession>
<dbReference type="InterPro" id="IPR023198">
    <property type="entry name" value="PGP-like_dom2"/>
</dbReference>
<evidence type="ECO:0000256" key="3">
    <source>
        <dbReference type="ARBA" id="ARBA00022723"/>
    </source>
</evidence>
<dbReference type="SFLD" id="SFLDG01129">
    <property type="entry name" value="C1.5:_HAD__Beta-PGM__Phosphata"/>
    <property type="match status" value="1"/>
</dbReference>
<dbReference type="SFLD" id="SFLDG01135">
    <property type="entry name" value="C1.5.6:_HAD__Beta-PGM__Phospha"/>
    <property type="match status" value="1"/>
</dbReference>
<dbReference type="Proteomes" id="UP000601041">
    <property type="component" value="Unassembled WGS sequence"/>
</dbReference>
<sequence>MLWSNDGVRVVQGTRPLVIFDCDGVLVDSEPLSVQVLVDALNRRGVEIDEDEAYARFLGRSLSTLAQILHDDFDHSIDAAFLEDLRHELYDRFRDELKPVPGIAGVLETLDSTICVASSSQPERIRLSLSLTGLLERFEPHIFSASMVENGKPAPDLFLHAARAMKTDPADCIVIEDSPAGIEAAQRAGMAVFAFTGGSHAGAPGYRERITALAPDVVFDAMPDLIHLVRQHMEGPDRHRSPRAS</sequence>
<keyword evidence="3" id="KW-0479">Metal-binding</keyword>
<dbReference type="InterPro" id="IPR023214">
    <property type="entry name" value="HAD_sf"/>
</dbReference>
<dbReference type="Gene3D" id="1.10.150.240">
    <property type="entry name" value="Putative phosphatase, domain 2"/>
    <property type="match status" value="1"/>
</dbReference>
<keyword evidence="5" id="KW-0378">Hydrolase</keyword>
<dbReference type="PANTHER" id="PTHR46193:SF10">
    <property type="entry name" value="6-PHOSPHOGLUCONATE PHOSPHATASE"/>
    <property type="match status" value="1"/>
</dbReference>
<keyword evidence="4" id="KW-0460">Magnesium</keyword>
<dbReference type="NCBIfam" id="TIGR01509">
    <property type="entry name" value="HAD-SF-IA-v3"/>
    <property type="match status" value="1"/>
</dbReference>
<organism evidence="5 6">
    <name type="scientific">Pseudorhizobium halotolerans</name>
    <dbReference type="NCBI Taxonomy" id="1233081"/>
    <lineage>
        <taxon>Bacteria</taxon>
        <taxon>Pseudomonadati</taxon>
        <taxon>Pseudomonadota</taxon>
        <taxon>Alphaproteobacteria</taxon>
        <taxon>Hyphomicrobiales</taxon>
        <taxon>Rhizobiaceae</taxon>
        <taxon>Rhizobium/Agrobacterium group</taxon>
        <taxon>Pseudorhizobium</taxon>
    </lineage>
</organism>
<dbReference type="SFLD" id="SFLDS00003">
    <property type="entry name" value="Haloacid_Dehalogenase"/>
    <property type="match status" value="1"/>
</dbReference>
<proteinExistence type="inferred from homology"/>
<dbReference type="InterPro" id="IPR036412">
    <property type="entry name" value="HAD-like_sf"/>
</dbReference>
<evidence type="ECO:0000313" key="6">
    <source>
        <dbReference type="Proteomes" id="UP000601041"/>
    </source>
</evidence>
<dbReference type="CDD" id="cd07526">
    <property type="entry name" value="HAD_BPGM_like"/>
    <property type="match status" value="1"/>
</dbReference>
<dbReference type="EMBL" id="CABFWE030000005">
    <property type="protein sequence ID" value="CAD7030904.1"/>
    <property type="molecule type" value="Genomic_DNA"/>
</dbReference>
<evidence type="ECO:0000313" key="5">
    <source>
        <dbReference type="EMBL" id="CAD7030904.1"/>
    </source>
</evidence>
<dbReference type="Gene3D" id="3.40.50.1000">
    <property type="entry name" value="HAD superfamily/HAD-like"/>
    <property type="match status" value="1"/>
</dbReference>
<dbReference type="InterPro" id="IPR041492">
    <property type="entry name" value="HAD_2"/>
</dbReference>
<dbReference type="SUPFAM" id="SSF56784">
    <property type="entry name" value="HAD-like"/>
    <property type="match status" value="1"/>
</dbReference>